<name>A0AAV4FPH4_9GAST</name>
<dbReference type="Proteomes" id="UP000762676">
    <property type="component" value="Unassembled WGS sequence"/>
</dbReference>
<reference evidence="2 3" key="1">
    <citation type="journal article" date="2021" name="Elife">
        <title>Chloroplast acquisition without the gene transfer in kleptoplastic sea slugs, Plakobranchus ocellatus.</title>
        <authorList>
            <person name="Maeda T."/>
            <person name="Takahashi S."/>
            <person name="Yoshida T."/>
            <person name="Shimamura S."/>
            <person name="Takaki Y."/>
            <person name="Nagai Y."/>
            <person name="Toyoda A."/>
            <person name="Suzuki Y."/>
            <person name="Arimoto A."/>
            <person name="Ishii H."/>
            <person name="Satoh N."/>
            <person name="Nishiyama T."/>
            <person name="Hasebe M."/>
            <person name="Maruyama T."/>
            <person name="Minagawa J."/>
            <person name="Obokata J."/>
            <person name="Shigenobu S."/>
        </authorList>
    </citation>
    <scope>NUCLEOTIDE SEQUENCE [LARGE SCALE GENOMIC DNA]</scope>
</reference>
<protein>
    <submittedName>
        <fullName evidence="2">Uncharacterized protein</fullName>
    </submittedName>
</protein>
<dbReference type="PROSITE" id="PS51257">
    <property type="entry name" value="PROKAR_LIPOPROTEIN"/>
    <property type="match status" value="1"/>
</dbReference>
<gene>
    <name evidence="2" type="ORF">ElyMa_003914300</name>
</gene>
<evidence type="ECO:0000313" key="3">
    <source>
        <dbReference type="Proteomes" id="UP000762676"/>
    </source>
</evidence>
<evidence type="ECO:0000313" key="2">
    <source>
        <dbReference type="EMBL" id="GFR75237.1"/>
    </source>
</evidence>
<comment type="caution">
    <text evidence="2">The sequence shown here is derived from an EMBL/GenBank/DDBJ whole genome shotgun (WGS) entry which is preliminary data.</text>
</comment>
<accession>A0AAV4FPH4</accession>
<feature type="chain" id="PRO_5043674524" evidence="1">
    <location>
        <begin position="21"/>
        <end position="409"/>
    </location>
</feature>
<dbReference type="AlphaFoldDB" id="A0AAV4FPH4"/>
<proteinExistence type="predicted"/>
<keyword evidence="1" id="KW-0732">Signal</keyword>
<keyword evidence="3" id="KW-1185">Reference proteome</keyword>
<evidence type="ECO:0000256" key="1">
    <source>
        <dbReference type="SAM" id="SignalP"/>
    </source>
</evidence>
<sequence>MKKLLLSLGSVAAAIAPVTAVIACGDKKDEATKLFNKLGIKLGKQDTTGVVLSFPASVGKVAEGKYYFAEADVAAGKEIKVASTTAGQTVTLKVKTGKALTAATADVGQSLEGTGTSAATDYPTATVATAAKTTAGDASKFFLKYEGITRPVEDLTNIKEGIEQLLSSEIPASLYKSKKDVVKQVVNKALKEIGKEITDDNAFTFTAPTIEFGTLTAGAVTADTNVKTFGLKIAKQDATNGVVLAFTGAGNDIKAGSYYFTKDELKVGKEITVPKTTAGETVTLVVKAADIIGSTTAADAKSNLEVKGGTDLVSGLTVTPSSVGAATKFFATKDKVSTELADAAAVNAEILRVVNDLLNKVYIAKADLVKPINQLLIATAKKLNANGDNLTFTEPKVTINQSKIVDIAQ</sequence>
<organism evidence="2 3">
    <name type="scientific">Elysia marginata</name>
    <dbReference type="NCBI Taxonomy" id="1093978"/>
    <lineage>
        <taxon>Eukaryota</taxon>
        <taxon>Metazoa</taxon>
        <taxon>Spiralia</taxon>
        <taxon>Lophotrochozoa</taxon>
        <taxon>Mollusca</taxon>
        <taxon>Gastropoda</taxon>
        <taxon>Heterobranchia</taxon>
        <taxon>Euthyneura</taxon>
        <taxon>Panpulmonata</taxon>
        <taxon>Sacoglossa</taxon>
        <taxon>Placobranchoidea</taxon>
        <taxon>Plakobranchidae</taxon>
        <taxon>Elysia</taxon>
    </lineage>
</organism>
<feature type="signal peptide" evidence="1">
    <location>
        <begin position="1"/>
        <end position="20"/>
    </location>
</feature>
<dbReference type="EMBL" id="BMAT01007964">
    <property type="protein sequence ID" value="GFR75237.1"/>
    <property type="molecule type" value="Genomic_DNA"/>
</dbReference>